<name>A0ABS1CWT1_9PROT</name>
<evidence type="ECO:0000313" key="2">
    <source>
        <dbReference type="EMBL" id="MBK1658701.1"/>
    </source>
</evidence>
<dbReference type="Gene3D" id="3.40.50.2000">
    <property type="entry name" value="Glycogen Phosphorylase B"/>
    <property type="match status" value="1"/>
</dbReference>
<evidence type="ECO:0000313" key="3">
    <source>
        <dbReference type="Proteomes" id="UP000697995"/>
    </source>
</evidence>
<protein>
    <recommendedName>
        <fullName evidence="1">Glycosyl transferase family 1 domain-containing protein</fullName>
    </recommendedName>
</protein>
<dbReference type="SUPFAM" id="SSF53756">
    <property type="entry name" value="UDP-Glycosyltransferase/glycogen phosphorylase"/>
    <property type="match status" value="1"/>
</dbReference>
<accession>A0ABS1CWT1</accession>
<dbReference type="Pfam" id="PF00534">
    <property type="entry name" value="Glycos_transf_1"/>
    <property type="match status" value="1"/>
</dbReference>
<dbReference type="EMBL" id="NRSG01000063">
    <property type="protein sequence ID" value="MBK1658701.1"/>
    <property type="molecule type" value="Genomic_DNA"/>
</dbReference>
<keyword evidence="3" id="KW-1185">Reference proteome</keyword>
<dbReference type="InterPro" id="IPR001296">
    <property type="entry name" value="Glyco_trans_1"/>
</dbReference>
<gene>
    <name evidence="2" type="ORF">CKO45_10710</name>
</gene>
<reference evidence="2 3" key="1">
    <citation type="journal article" date="2020" name="Microorganisms">
        <title>Osmotic Adaptation and Compatible Solute Biosynthesis of Phototrophic Bacteria as Revealed from Genome Analyses.</title>
        <authorList>
            <person name="Imhoff J.F."/>
            <person name="Rahn T."/>
            <person name="Kunzel S."/>
            <person name="Keller A."/>
            <person name="Neulinger S.C."/>
        </authorList>
    </citation>
    <scope>NUCLEOTIDE SEQUENCE [LARGE SCALE GENOMIC DNA]</scope>
    <source>
        <strain evidence="2 3">DSM 15382</strain>
    </source>
</reference>
<feature type="domain" description="Glycosyl transferase family 1" evidence="1">
    <location>
        <begin position="312"/>
        <end position="453"/>
    </location>
</feature>
<dbReference type="RefSeq" id="WP_133219116.1">
    <property type="nucleotide sequence ID" value="NZ_NRSG01000063.1"/>
</dbReference>
<proteinExistence type="predicted"/>
<comment type="caution">
    <text evidence="2">The sequence shown here is derived from an EMBL/GenBank/DDBJ whole genome shotgun (WGS) entry which is preliminary data.</text>
</comment>
<dbReference type="Proteomes" id="UP000697995">
    <property type="component" value="Unassembled WGS sequence"/>
</dbReference>
<organism evidence="2 3">
    <name type="scientific">Paracraurococcus ruber</name>
    <dbReference type="NCBI Taxonomy" id="77675"/>
    <lineage>
        <taxon>Bacteria</taxon>
        <taxon>Pseudomonadati</taxon>
        <taxon>Pseudomonadota</taxon>
        <taxon>Alphaproteobacteria</taxon>
        <taxon>Acetobacterales</taxon>
        <taxon>Roseomonadaceae</taxon>
        <taxon>Paracraurococcus</taxon>
    </lineage>
</organism>
<evidence type="ECO:0000259" key="1">
    <source>
        <dbReference type="Pfam" id="PF00534"/>
    </source>
</evidence>
<sequence length="479" mass="51052">MLRQAFRLVARVSPGLARHAENLNVTINGWRFHDIKHYIDTRLAAGLDGGGVTLSRSFQAITAGAPGAGRIAFVSNMPPDDTGIAACSLYSWLGHDGPVDIFCPTIDADWFGALGALLAGGAGQGGPRLLDIGTLLTADQTVGYRAIVFAIGNSPHCYWVHKALKKLGAFSGLDRCVLYVHDPCLLNLVQNGSGISAQEMVQSMQTIYGRPLPEALAPGLVEWEVHEKLVEAGILGPRWFASLGVKRFVVNSAAAEALLQDDLAGTDTTISRVFHPVFLPRGAPEMMAEARATRVEDPDGTITIGSFGIPGTSKRTDAIIAAARLLQDRGQRLRLLLAGYGVRAYAATNARLWDGLDVTLFDGPSDLQLLQCMLDCDIGLQLRSRNLGESSGIVPQLLCLGRPTIVSDLGSFREFGDAVASVPPEATPEEIAAAIEQTLAAPPSAAAMARYVAERSPARFRQALQEALADRPVALRKAS</sequence>